<feature type="chain" id="PRO_5045496343" evidence="2">
    <location>
        <begin position="18"/>
        <end position="79"/>
    </location>
</feature>
<name>A0ABW0L7C4_9BURK</name>
<feature type="signal peptide" evidence="2">
    <location>
        <begin position="1"/>
        <end position="17"/>
    </location>
</feature>
<dbReference type="Proteomes" id="UP001596050">
    <property type="component" value="Unassembled WGS sequence"/>
</dbReference>
<protein>
    <submittedName>
        <fullName evidence="3">Uncharacterized protein</fullName>
    </submittedName>
</protein>
<keyword evidence="4" id="KW-1185">Reference proteome</keyword>
<proteinExistence type="predicted"/>
<sequence length="79" mass="7342">MKRFATAISLAACAALAACSTPPGSNSMETSVSGSSSGSMTSGSTGAPGANPTSGTTGGTDPKAGSVEGASAATTGERR</sequence>
<dbReference type="PROSITE" id="PS51257">
    <property type="entry name" value="PROKAR_LIPOPROTEIN"/>
    <property type="match status" value="1"/>
</dbReference>
<organism evidence="3 4">
    <name type="scientific">Massilia niabensis</name>
    <dbReference type="NCBI Taxonomy" id="544910"/>
    <lineage>
        <taxon>Bacteria</taxon>
        <taxon>Pseudomonadati</taxon>
        <taxon>Pseudomonadota</taxon>
        <taxon>Betaproteobacteria</taxon>
        <taxon>Burkholderiales</taxon>
        <taxon>Oxalobacteraceae</taxon>
        <taxon>Telluria group</taxon>
        <taxon>Massilia</taxon>
    </lineage>
</organism>
<keyword evidence="2" id="KW-0732">Signal</keyword>
<reference evidence="4" key="1">
    <citation type="journal article" date="2019" name="Int. J. Syst. Evol. Microbiol.">
        <title>The Global Catalogue of Microorganisms (GCM) 10K type strain sequencing project: providing services to taxonomists for standard genome sequencing and annotation.</title>
        <authorList>
            <consortium name="The Broad Institute Genomics Platform"/>
            <consortium name="The Broad Institute Genome Sequencing Center for Infectious Disease"/>
            <person name="Wu L."/>
            <person name="Ma J."/>
        </authorList>
    </citation>
    <scope>NUCLEOTIDE SEQUENCE [LARGE SCALE GENOMIC DNA]</scope>
    <source>
        <strain evidence="4">KACC 12649</strain>
    </source>
</reference>
<dbReference type="RefSeq" id="WP_379783718.1">
    <property type="nucleotide sequence ID" value="NZ_JBHSMU010000013.1"/>
</dbReference>
<accession>A0ABW0L7C4</accession>
<evidence type="ECO:0000313" key="4">
    <source>
        <dbReference type="Proteomes" id="UP001596050"/>
    </source>
</evidence>
<comment type="caution">
    <text evidence="3">The sequence shown here is derived from an EMBL/GenBank/DDBJ whole genome shotgun (WGS) entry which is preliminary data.</text>
</comment>
<dbReference type="EMBL" id="JBHSMU010000013">
    <property type="protein sequence ID" value="MFC5460656.1"/>
    <property type="molecule type" value="Genomic_DNA"/>
</dbReference>
<evidence type="ECO:0000256" key="2">
    <source>
        <dbReference type="SAM" id="SignalP"/>
    </source>
</evidence>
<evidence type="ECO:0000313" key="3">
    <source>
        <dbReference type="EMBL" id="MFC5460656.1"/>
    </source>
</evidence>
<evidence type="ECO:0000256" key="1">
    <source>
        <dbReference type="SAM" id="MobiDB-lite"/>
    </source>
</evidence>
<feature type="region of interest" description="Disordered" evidence="1">
    <location>
        <begin position="20"/>
        <end position="79"/>
    </location>
</feature>
<feature type="compositionally biased region" description="Low complexity" evidence="1">
    <location>
        <begin position="20"/>
        <end position="45"/>
    </location>
</feature>
<gene>
    <name evidence="3" type="ORF">ACFPN5_12655</name>
</gene>